<dbReference type="STRING" id="1314781.A0A165PKH4"/>
<name>A0A165PKH4_EXIGL</name>
<feature type="domain" description="DUF7223" evidence="2">
    <location>
        <begin position="260"/>
        <end position="475"/>
    </location>
</feature>
<dbReference type="AlphaFoldDB" id="A0A165PKH4"/>
<dbReference type="Proteomes" id="UP000077266">
    <property type="component" value="Unassembled WGS sequence"/>
</dbReference>
<protein>
    <recommendedName>
        <fullName evidence="2">DUF7223 domain-containing protein</fullName>
    </recommendedName>
</protein>
<evidence type="ECO:0000313" key="4">
    <source>
        <dbReference type="Proteomes" id="UP000077266"/>
    </source>
</evidence>
<keyword evidence="4" id="KW-1185">Reference proteome</keyword>
<evidence type="ECO:0000256" key="1">
    <source>
        <dbReference type="SAM" id="SignalP"/>
    </source>
</evidence>
<reference evidence="3 4" key="1">
    <citation type="journal article" date="2016" name="Mol. Biol. Evol.">
        <title>Comparative Genomics of Early-Diverging Mushroom-Forming Fungi Provides Insights into the Origins of Lignocellulose Decay Capabilities.</title>
        <authorList>
            <person name="Nagy L.G."/>
            <person name="Riley R."/>
            <person name="Tritt A."/>
            <person name="Adam C."/>
            <person name="Daum C."/>
            <person name="Floudas D."/>
            <person name="Sun H."/>
            <person name="Yadav J.S."/>
            <person name="Pangilinan J."/>
            <person name="Larsson K.H."/>
            <person name="Matsuura K."/>
            <person name="Barry K."/>
            <person name="Labutti K."/>
            <person name="Kuo R."/>
            <person name="Ohm R.A."/>
            <person name="Bhattacharya S.S."/>
            <person name="Shirouzu T."/>
            <person name="Yoshinaga Y."/>
            <person name="Martin F.M."/>
            <person name="Grigoriev I.V."/>
            <person name="Hibbett D.S."/>
        </authorList>
    </citation>
    <scope>NUCLEOTIDE SEQUENCE [LARGE SCALE GENOMIC DNA]</scope>
    <source>
        <strain evidence="3 4">HHB12029</strain>
    </source>
</reference>
<dbReference type="EMBL" id="KV425889">
    <property type="protein sequence ID" value="KZW02304.1"/>
    <property type="molecule type" value="Genomic_DNA"/>
</dbReference>
<organism evidence="3 4">
    <name type="scientific">Exidia glandulosa HHB12029</name>
    <dbReference type="NCBI Taxonomy" id="1314781"/>
    <lineage>
        <taxon>Eukaryota</taxon>
        <taxon>Fungi</taxon>
        <taxon>Dikarya</taxon>
        <taxon>Basidiomycota</taxon>
        <taxon>Agaricomycotina</taxon>
        <taxon>Agaricomycetes</taxon>
        <taxon>Auriculariales</taxon>
        <taxon>Exidiaceae</taxon>
        <taxon>Exidia</taxon>
    </lineage>
</organism>
<evidence type="ECO:0000313" key="3">
    <source>
        <dbReference type="EMBL" id="KZW02304.1"/>
    </source>
</evidence>
<dbReference type="InParanoid" id="A0A165PKH4"/>
<feature type="signal peptide" evidence="1">
    <location>
        <begin position="1"/>
        <end position="17"/>
    </location>
</feature>
<dbReference type="OrthoDB" id="73875at2759"/>
<keyword evidence="1" id="KW-0732">Signal</keyword>
<dbReference type="Pfam" id="PF23865">
    <property type="entry name" value="DUF7223"/>
    <property type="match status" value="1"/>
</dbReference>
<proteinExistence type="predicted"/>
<sequence>MLSTYLYLLAGIASASASASLNDWKKPCTGGACTYHAGNGHSTAYGILTLKGHSSALSDITPAAGWQISGCSPDWSEGAATVTITCTGSDEEMARCAAIFEGETAEDTIVRLPEDCGTGPFARIVSTVETTAFDGGAEEHSVVLDYNFDQITHDRGEVVFSVTSAEVDGLVSGPNGPLQTYRRRSNSVVKRISKTGKIDLPPIDLHKSFNIFNASIDCPVPAEGGAGFSAGLDVDVDVGVDAQISFGFTISGKIFPPKITKFNVFGNLNGSAAAEFDITAHATGKLDTGSIPLYTAGLPGLNFPGILNVGPQFTVTGQLSADLAVEANVKTGVNWVWPNVQMVFPPDQGASSAQTSNVQTPFVLSVDPSVTATGLITAHVIPRVEVGVKVLSGLAQASVYIDLDASATLDLSIEASATANTRRDGEASGQANGCAKLDGGIDINAGAKGAIKPIFDKDITFDIFQTNLNIFNTCFGNPASKTLAAREFKMLPRADIARRDLVCPDLSLGGLLEVLSL</sequence>
<dbReference type="InterPro" id="IPR055647">
    <property type="entry name" value="DUF7223"/>
</dbReference>
<accession>A0A165PKH4</accession>
<evidence type="ECO:0000259" key="2">
    <source>
        <dbReference type="Pfam" id="PF23865"/>
    </source>
</evidence>
<gene>
    <name evidence="3" type="ORF">EXIGLDRAFT_760137</name>
</gene>
<feature type="chain" id="PRO_5007864113" description="DUF7223 domain-containing protein" evidence="1">
    <location>
        <begin position="18"/>
        <end position="517"/>
    </location>
</feature>